<dbReference type="EMBL" id="MU277210">
    <property type="protein sequence ID" value="KAI0061793.1"/>
    <property type="molecule type" value="Genomic_DNA"/>
</dbReference>
<keyword evidence="2" id="KW-1185">Reference proteome</keyword>
<accession>A0ACB8T103</accession>
<name>A0ACB8T103_9AGAM</name>
<evidence type="ECO:0000313" key="2">
    <source>
        <dbReference type="Proteomes" id="UP000814140"/>
    </source>
</evidence>
<gene>
    <name evidence="1" type="ORF">BV25DRAFT_703934</name>
</gene>
<sequence>MHDACMHEGLEQASCPSQGCKTENHVSTFLTVEDQHRRRQDVECVAVRLLGARAAARRGAPPSMFTQLACHLPASDIWFLRGRSTPNKCIEASRFLRRGERPDGACGARFECKMGWWHLCLVREVAWRRAALPVKPGTPSGHLSYISIVTASWENHPATPRHPGFPGPTLLRRRAAYHPGGANPLFPRPASDPDRRLFDTLAVPNPMSLRTGTAARSFELPSSPERRSNTGTRCLSEDLQHRGQVQQCPGVACIAHKCCLFWALNRARSVSTFDFPGARPLAGVESIFGLPASDSATGIFLELAASRSLCTLRSVQIPKQAPPRVSLKDRSALTRPSALRRARLLRMLSAHATATLHRHDADKSIFDVDGATQPCVGHGEPQATFSGGSVILASLSLEDVSSARERGSLQTFPAQALTTILSMHNRRSSTCRFLSLPRAGSDVSVPRW</sequence>
<reference evidence="1" key="1">
    <citation type="submission" date="2021-03" db="EMBL/GenBank/DDBJ databases">
        <authorList>
            <consortium name="DOE Joint Genome Institute"/>
            <person name="Ahrendt S."/>
            <person name="Looney B.P."/>
            <person name="Miyauchi S."/>
            <person name="Morin E."/>
            <person name="Drula E."/>
            <person name="Courty P.E."/>
            <person name="Chicoki N."/>
            <person name="Fauchery L."/>
            <person name="Kohler A."/>
            <person name="Kuo A."/>
            <person name="Labutti K."/>
            <person name="Pangilinan J."/>
            <person name="Lipzen A."/>
            <person name="Riley R."/>
            <person name="Andreopoulos W."/>
            <person name="He G."/>
            <person name="Johnson J."/>
            <person name="Barry K.W."/>
            <person name="Grigoriev I.V."/>
            <person name="Nagy L."/>
            <person name="Hibbett D."/>
            <person name="Henrissat B."/>
            <person name="Matheny P.B."/>
            <person name="Labbe J."/>
            <person name="Martin F."/>
        </authorList>
    </citation>
    <scope>NUCLEOTIDE SEQUENCE</scope>
    <source>
        <strain evidence="1">HHB10654</strain>
    </source>
</reference>
<comment type="caution">
    <text evidence="1">The sequence shown here is derived from an EMBL/GenBank/DDBJ whole genome shotgun (WGS) entry which is preliminary data.</text>
</comment>
<dbReference type="Proteomes" id="UP000814140">
    <property type="component" value="Unassembled WGS sequence"/>
</dbReference>
<evidence type="ECO:0000313" key="1">
    <source>
        <dbReference type="EMBL" id="KAI0061793.1"/>
    </source>
</evidence>
<organism evidence="1 2">
    <name type="scientific">Artomyces pyxidatus</name>
    <dbReference type="NCBI Taxonomy" id="48021"/>
    <lineage>
        <taxon>Eukaryota</taxon>
        <taxon>Fungi</taxon>
        <taxon>Dikarya</taxon>
        <taxon>Basidiomycota</taxon>
        <taxon>Agaricomycotina</taxon>
        <taxon>Agaricomycetes</taxon>
        <taxon>Russulales</taxon>
        <taxon>Auriscalpiaceae</taxon>
        <taxon>Artomyces</taxon>
    </lineage>
</organism>
<proteinExistence type="predicted"/>
<reference evidence="1" key="2">
    <citation type="journal article" date="2022" name="New Phytol.">
        <title>Evolutionary transition to the ectomycorrhizal habit in the genomes of a hyperdiverse lineage of mushroom-forming fungi.</title>
        <authorList>
            <person name="Looney B."/>
            <person name="Miyauchi S."/>
            <person name="Morin E."/>
            <person name="Drula E."/>
            <person name="Courty P.E."/>
            <person name="Kohler A."/>
            <person name="Kuo A."/>
            <person name="LaButti K."/>
            <person name="Pangilinan J."/>
            <person name="Lipzen A."/>
            <person name="Riley R."/>
            <person name="Andreopoulos W."/>
            <person name="He G."/>
            <person name="Johnson J."/>
            <person name="Nolan M."/>
            <person name="Tritt A."/>
            <person name="Barry K.W."/>
            <person name="Grigoriev I.V."/>
            <person name="Nagy L.G."/>
            <person name="Hibbett D."/>
            <person name="Henrissat B."/>
            <person name="Matheny P.B."/>
            <person name="Labbe J."/>
            <person name="Martin F.M."/>
        </authorList>
    </citation>
    <scope>NUCLEOTIDE SEQUENCE</scope>
    <source>
        <strain evidence="1">HHB10654</strain>
    </source>
</reference>
<protein>
    <submittedName>
        <fullName evidence="1">Uncharacterized protein</fullName>
    </submittedName>
</protein>